<dbReference type="GeneID" id="29069211"/>
<name>A0A1B2ID40_9CAUD</name>
<dbReference type="EMBL" id="KX397368">
    <property type="protein sequence ID" value="ANZ49171.1"/>
    <property type="molecule type" value="Genomic_DNA"/>
</dbReference>
<proteinExistence type="predicted"/>
<sequence>MKRHNLDIAPVISKKPIRHNALRKTFTYENNTGTPVYVTDSTGSYIIIEPKRNVISPNAIVVYVTYSIPAGMANLIGIADTLPAAVYQNLCRELDRFGESTLMYIVEDPVPILRGEAIVLENLGLSFSVRPLELDKTPVHRNGQATELTLGIVVVQRHDDTRVIKWVRYYNTMVQVVPIKAKFYEPGMYLVMMSGDIVEGSRLLHFDFDDPMSPMRGFETEEAARQFRWVTDAVPALTDLRNKLEAQIAANDLSHAQHKQQLDVEHRRKLNEMTIEREQQAALFRELEMKVKQRAEERKDSFDERSTLRKDHYDERSTVRKDQSDERKEHYENRSQTRKDASETLKAIPAILAAGVAIVAMLM</sequence>
<dbReference type="KEGG" id="vg:29069211"/>
<accession>A0A1B2ID40</accession>
<reference evidence="3" key="1">
    <citation type="submission" date="2016-06" db="EMBL/GenBank/DDBJ databases">
        <authorList>
            <person name="Berg J.A."/>
            <person name="Grossarth S.E."/>
            <person name="Jarvis T.M."/>
            <person name="Merrill B.D."/>
            <person name="Breakwell D.P."/>
            <person name="Hope S."/>
            <person name="Grose J.H."/>
        </authorList>
    </citation>
    <scope>NUCLEOTIDE SEQUENCE [LARGE SCALE GENOMIC DNA]</scope>
</reference>
<gene>
    <name evidence="2" type="ORF">HUXLEY_89</name>
</gene>
<evidence type="ECO:0000256" key="1">
    <source>
        <dbReference type="SAM" id="MobiDB-lite"/>
    </source>
</evidence>
<organism evidence="2 3">
    <name type="scientific">Erwinia phage vB_EamM_Huxley</name>
    <dbReference type="NCBI Taxonomy" id="1883373"/>
    <lineage>
        <taxon>Viruses</taxon>
        <taxon>Duplodnaviria</taxon>
        <taxon>Heunggongvirae</taxon>
        <taxon>Uroviricota</taxon>
        <taxon>Caudoviricetes</taxon>
        <taxon>Chimalliviridae</taxon>
        <taxon>Machinavirus</taxon>
        <taxon>Machinavirus machina</taxon>
    </lineage>
</organism>
<dbReference type="RefSeq" id="YP_009293057.1">
    <property type="nucleotide sequence ID" value="NC_031127.1"/>
</dbReference>
<evidence type="ECO:0000313" key="2">
    <source>
        <dbReference type="EMBL" id="ANZ49171.1"/>
    </source>
</evidence>
<evidence type="ECO:0000313" key="3">
    <source>
        <dbReference type="Proteomes" id="UP000203302"/>
    </source>
</evidence>
<dbReference type="OrthoDB" id="8671at10239"/>
<protein>
    <submittedName>
        <fullName evidence="2">Uncharacterized protein</fullName>
    </submittedName>
</protein>
<dbReference type="Proteomes" id="UP000203302">
    <property type="component" value="Segment"/>
</dbReference>
<feature type="region of interest" description="Disordered" evidence="1">
    <location>
        <begin position="294"/>
        <end position="341"/>
    </location>
</feature>